<evidence type="ECO:0000259" key="3">
    <source>
        <dbReference type="PROSITE" id="PS50977"/>
    </source>
</evidence>
<evidence type="ECO:0000256" key="2">
    <source>
        <dbReference type="PROSITE-ProRule" id="PRU00335"/>
    </source>
</evidence>
<evidence type="ECO:0000313" key="5">
    <source>
        <dbReference type="Proteomes" id="UP000781958"/>
    </source>
</evidence>
<dbReference type="EMBL" id="JAGINP010000010">
    <property type="protein sequence ID" value="MBP2293402.1"/>
    <property type="molecule type" value="Genomic_DNA"/>
</dbReference>
<sequence length="213" mass="23624">MVTTHQQRCRPRGESRRSEILDVALQVFLENGYSGATIDLVVARANASKATIYSYFGGKEGLFTAIIEERTEQIISCLFAQDFSDADVPVALAQIARRLLMVSMTPEAIGIYRLILSEGFRFPDVARTFYRLGPDRVTGHLARILADWRNRGLIAVEDPEVAATQFLTVALGELRVRAVAGLPPDDLDAAIECNVRNAVEPFWCYVRPGNLHA</sequence>
<dbReference type="InterPro" id="IPR039536">
    <property type="entry name" value="TetR_C_Proteobacteria"/>
</dbReference>
<dbReference type="InterPro" id="IPR023772">
    <property type="entry name" value="DNA-bd_HTH_TetR-type_CS"/>
</dbReference>
<accession>A0ABS4SLG2</accession>
<dbReference type="InterPro" id="IPR001647">
    <property type="entry name" value="HTH_TetR"/>
</dbReference>
<keyword evidence="1 2" id="KW-0238">DNA-binding</keyword>
<keyword evidence="5" id="KW-1185">Reference proteome</keyword>
<dbReference type="Proteomes" id="UP000781958">
    <property type="component" value="Unassembled WGS sequence"/>
</dbReference>
<organism evidence="4 5">
    <name type="scientific">Azospirillum rugosum</name>
    <dbReference type="NCBI Taxonomy" id="416170"/>
    <lineage>
        <taxon>Bacteria</taxon>
        <taxon>Pseudomonadati</taxon>
        <taxon>Pseudomonadota</taxon>
        <taxon>Alphaproteobacteria</taxon>
        <taxon>Rhodospirillales</taxon>
        <taxon>Azospirillaceae</taxon>
        <taxon>Azospirillum</taxon>
    </lineage>
</organism>
<dbReference type="PROSITE" id="PS50977">
    <property type="entry name" value="HTH_TETR_2"/>
    <property type="match status" value="1"/>
</dbReference>
<dbReference type="PROSITE" id="PS01081">
    <property type="entry name" value="HTH_TETR_1"/>
    <property type="match status" value="1"/>
</dbReference>
<gene>
    <name evidence="4" type="ORF">J2851_003185</name>
</gene>
<evidence type="ECO:0000256" key="1">
    <source>
        <dbReference type="ARBA" id="ARBA00023125"/>
    </source>
</evidence>
<dbReference type="SUPFAM" id="SSF48498">
    <property type="entry name" value="Tetracyclin repressor-like, C-terminal domain"/>
    <property type="match status" value="1"/>
</dbReference>
<dbReference type="Pfam" id="PF00440">
    <property type="entry name" value="TetR_N"/>
    <property type="match status" value="1"/>
</dbReference>
<dbReference type="InterPro" id="IPR050109">
    <property type="entry name" value="HTH-type_TetR-like_transc_reg"/>
</dbReference>
<dbReference type="Gene3D" id="1.10.10.60">
    <property type="entry name" value="Homeodomain-like"/>
    <property type="match status" value="1"/>
</dbReference>
<dbReference type="Gene3D" id="1.10.357.10">
    <property type="entry name" value="Tetracycline Repressor, domain 2"/>
    <property type="match status" value="1"/>
</dbReference>
<proteinExistence type="predicted"/>
<dbReference type="PANTHER" id="PTHR30055:SF146">
    <property type="entry name" value="HTH-TYPE TRANSCRIPTIONAL DUAL REGULATOR CECR"/>
    <property type="match status" value="1"/>
</dbReference>
<feature type="DNA-binding region" description="H-T-H motif" evidence="2">
    <location>
        <begin position="37"/>
        <end position="56"/>
    </location>
</feature>
<dbReference type="SUPFAM" id="SSF46689">
    <property type="entry name" value="Homeodomain-like"/>
    <property type="match status" value="1"/>
</dbReference>
<comment type="caution">
    <text evidence="4">The sequence shown here is derived from an EMBL/GenBank/DDBJ whole genome shotgun (WGS) entry which is preliminary data.</text>
</comment>
<evidence type="ECO:0000313" key="4">
    <source>
        <dbReference type="EMBL" id="MBP2293402.1"/>
    </source>
</evidence>
<dbReference type="PANTHER" id="PTHR30055">
    <property type="entry name" value="HTH-TYPE TRANSCRIPTIONAL REGULATOR RUTR"/>
    <property type="match status" value="1"/>
</dbReference>
<reference evidence="4 5" key="1">
    <citation type="submission" date="2021-03" db="EMBL/GenBank/DDBJ databases">
        <title>Genomic Encyclopedia of Type Strains, Phase III (KMG-III): the genomes of soil and plant-associated and newly described type strains.</title>
        <authorList>
            <person name="Whitman W."/>
        </authorList>
    </citation>
    <scope>NUCLEOTIDE SEQUENCE [LARGE SCALE GENOMIC DNA]</scope>
    <source>
        <strain evidence="4 5">IMMIB AFH-6</strain>
    </source>
</reference>
<dbReference type="InterPro" id="IPR036271">
    <property type="entry name" value="Tet_transcr_reg_TetR-rel_C_sf"/>
</dbReference>
<protein>
    <submittedName>
        <fullName evidence="4">AcrR family transcriptional regulator</fullName>
    </submittedName>
</protein>
<name>A0ABS4SLG2_9PROT</name>
<dbReference type="Pfam" id="PF14246">
    <property type="entry name" value="TetR_C_7"/>
    <property type="match status" value="1"/>
</dbReference>
<dbReference type="RefSeq" id="WP_209767325.1">
    <property type="nucleotide sequence ID" value="NZ_JAGINP010000010.1"/>
</dbReference>
<dbReference type="PRINTS" id="PR00455">
    <property type="entry name" value="HTHTETR"/>
</dbReference>
<dbReference type="InterPro" id="IPR009057">
    <property type="entry name" value="Homeodomain-like_sf"/>
</dbReference>
<feature type="domain" description="HTH tetR-type" evidence="3">
    <location>
        <begin position="14"/>
        <end position="74"/>
    </location>
</feature>